<evidence type="ECO:0000313" key="3">
    <source>
        <dbReference type="Proteomes" id="UP000018130"/>
    </source>
</evidence>
<reference evidence="2 3" key="2">
    <citation type="submission" date="2013-09" db="EMBL/GenBank/DDBJ databases">
        <title>Whole genome comparison of six Crocosphaera watsonii strains with differing phenotypes.</title>
        <authorList>
            <person name="Bench S.R."/>
            <person name="Heller P."/>
            <person name="Frank I."/>
            <person name="Arciniega M."/>
            <person name="Shilova I.N."/>
            <person name="Zehr J.P."/>
        </authorList>
    </citation>
    <scope>NUCLEOTIDE SEQUENCE [LARGE SCALE GENOMIC DNA]</scope>
    <source>
        <strain evidence="2 3">WH 0402</strain>
    </source>
</reference>
<keyword evidence="1" id="KW-1133">Transmembrane helix</keyword>
<dbReference type="Proteomes" id="UP000018130">
    <property type="component" value="Unassembled WGS sequence"/>
</dbReference>
<dbReference type="AlphaFoldDB" id="T2JKA6"/>
<keyword evidence="1" id="KW-0472">Membrane</keyword>
<organism evidence="2 3">
    <name type="scientific">Crocosphaera watsonii WH 0402</name>
    <dbReference type="NCBI Taxonomy" id="1284629"/>
    <lineage>
        <taxon>Bacteria</taxon>
        <taxon>Bacillati</taxon>
        <taxon>Cyanobacteriota</taxon>
        <taxon>Cyanophyceae</taxon>
        <taxon>Oscillatoriophycideae</taxon>
        <taxon>Chroococcales</taxon>
        <taxon>Aphanothecaceae</taxon>
        <taxon>Crocosphaera</taxon>
    </lineage>
</organism>
<evidence type="ECO:0000256" key="1">
    <source>
        <dbReference type="SAM" id="Phobius"/>
    </source>
</evidence>
<reference evidence="2 3" key="1">
    <citation type="submission" date="2013-01" db="EMBL/GenBank/DDBJ databases">
        <authorList>
            <person name="Bench S."/>
        </authorList>
    </citation>
    <scope>NUCLEOTIDE SEQUENCE [LARGE SCALE GENOMIC DNA]</scope>
    <source>
        <strain evidence="2 3">WH 0402</strain>
    </source>
</reference>
<feature type="transmembrane region" description="Helical" evidence="1">
    <location>
        <begin position="6"/>
        <end position="25"/>
    </location>
</feature>
<dbReference type="EMBL" id="CAQN01000215">
    <property type="protein sequence ID" value="CCQ65556.1"/>
    <property type="molecule type" value="Genomic_DNA"/>
</dbReference>
<accession>T2JKA6</accession>
<comment type="caution">
    <text evidence="2">The sequence shown here is derived from an EMBL/GenBank/DDBJ whole genome shotgun (WGS) entry which is preliminary data.</text>
</comment>
<evidence type="ECO:0000313" key="2">
    <source>
        <dbReference type="EMBL" id="CCQ65556.1"/>
    </source>
</evidence>
<proteinExistence type="predicted"/>
<keyword evidence="1" id="KW-0812">Transmembrane</keyword>
<protein>
    <submittedName>
        <fullName evidence="2">Uncharacterized protein</fullName>
    </submittedName>
</protein>
<sequence>MGNSNFTFFIGMFKMMMTSGFFHLISSIIFDFFDNLSTIHNGLFVLYLLNYNKTNLP</sequence>
<gene>
    <name evidence="2" type="ORF">CWATWH0402_919</name>
</gene>
<name>T2JKA6_CROWT</name>